<evidence type="ECO:0000313" key="2">
    <source>
        <dbReference type="EMBL" id="EGD57279.1"/>
    </source>
</evidence>
<dbReference type="HOGENOM" id="CLU_2845467_0_0_5"/>
<reference evidence="2 3" key="1">
    <citation type="journal article" date="2012" name="J. Bacteriol.">
        <title>Draft Genome Sequence of Novosphingobium nitrogenifigens Y88T.</title>
        <authorList>
            <person name="Strabala T.J."/>
            <person name="Macdonald L."/>
            <person name="Liu V."/>
            <person name="Smit A.M."/>
        </authorList>
    </citation>
    <scope>NUCLEOTIDE SEQUENCE [LARGE SCALE GENOMIC DNA]</scope>
    <source>
        <strain evidence="2 3">DSM 19370</strain>
    </source>
</reference>
<gene>
    <name evidence="2" type="ORF">Y88_3588</name>
</gene>
<comment type="caution">
    <text evidence="2">The sequence shown here is derived from an EMBL/GenBank/DDBJ whole genome shotgun (WGS) entry which is preliminary data.</text>
</comment>
<dbReference type="InParanoid" id="F1ZDH9"/>
<evidence type="ECO:0000313" key="3">
    <source>
        <dbReference type="Proteomes" id="UP000004728"/>
    </source>
</evidence>
<dbReference type="EMBL" id="AEWJ01000065">
    <property type="protein sequence ID" value="EGD57279.1"/>
    <property type="molecule type" value="Genomic_DNA"/>
</dbReference>
<organism evidence="2 3">
    <name type="scientific">Novosphingobium nitrogenifigens DSM 19370</name>
    <dbReference type="NCBI Taxonomy" id="983920"/>
    <lineage>
        <taxon>Bacteria</taxon>
        <taxon>Pseudomonadati</taxon>
        <taxon>Pseudomonadota</taxon>
        <taxon>Alphaproteobacteria</taxon>
        <taxon>Sphingomonadales</taxon>
        <taxon>Sphingomonadaceae</taxon>
        <taxon>Novosphingobium</taxon>
    </lineage>
</organism>
<keyword evidence="3" id="KW-1185">Reference proteome</keyword>
<feature type="compositionally biased region" description="Basic residues" evidence="1">
    <location>
        <begin position="26"/>
        <end position="50"/>
    </location>
</feature>
<evidence type="ECO:0000256" key="1">
    <source>
        <dbReference type="SAM" id="MobiDB-lite"/>
    </source>
</evidence>
<feature type="region of interest" description="Disordered" evidence="1">
    <location>
        <begin position="24"/>
        <end position="51"/>
    </location>
</feature>
<dbReference type="Proteomes" id="UP000004728">
    <property type="component" value="Unassembled WGS sequence"/>
</dbReference>
<accession>F1ZDH9</accession>
<protein>
    <submittedName>
        <fullName evidence="2">Uncharacterized protein</fullName>
    </submittedName>
</protein>
<dbReference type="AlphaFoldDB" id="F1ZDH9"/>
<proteinExistence type="predicted"/>
<name>F1ZDH9_9SPHN</name>
<sequence>MAACPRFRRRRTFSRFGRSRLLLRTGAHRRKTGGKKRKKKNGTSRRKMAFHRVSVVNSAATRGLG</sequence>